<evidence type="ECO:0000313" key="5">
    <source>
        <dbReference type="EMBL" id="GAA4461204.1"/>
    </source>
</evidence>
<gene>
    <name evidence="5" type="ORF">GCM10023093_05440</name>
</gene>
<keyword evidence="3" id="KW-0804">Transcription</keyword>
<evidence type="ECO:0000256" key="2">
    <source>
        <dbReference type="ARBA" id="ARBA00023125"/>
    </source>
</evidence>
<evidence type="ECO:0000313" key="6">
    <source>
        <dbReference type="Proteomes" id="UP001500067"/>
    </source>
</evidence>
<accession>A0ABP8N8U2</accession>
<dbReference type="Proteomes" id="UP001500067">
    <property type="component" value="Unassembled WGS sequence"/>
</dbReference>
<dbReference type="SUPFAM" id="SSF46689">
    <property type="entry name" value="Homeodomain-like"/>
    <property type="match status" value="1"/>
</dbReference>
<dbReference type="EMBL" id="BAABFA010000005">
    <property type="protein sequence ID" value="GAA4461204.1"/>
    <property type="molecule type" value="Genomic_DNA"/>
</dbReference>
<dbReference type="PROSITE" id="PS01124">
    <property type="entry name" value="HTH_ARAC_FAMILY_2"/>
    <property type="match status" value="1"/>
</dbReference>
<keyword evidence="6" id="KW-1185">Reference proteome</keyword>
<comment type="caution">
    <text evidence="5">The sequence shown here is derived from an EMBL/GenBank/DDBJ whole genome shotgun (WGS) entry which is preliminary data.</text>
</comment>
<evidence type="ECO:0000259" key="4">
    <source>
        <dbReference type="PROSITE" id="PS01124"/>
    </source>
</evidence>
<protein>
    <recommendedName>
        <fullName evidence="4">HTH araC/xylS-type domain-containing protein</fullName>
    </recommendedName>
</protein>
<name>A0ABP8N8U2_9BACT</name>
<dbReference type="Gene3D" id="3.30.70.100">
    <property type="match status" value="1"/>
</dbReference>
<evidence type="ECO:0000256" key="3">
    <source>
        <dbReference type="ARBA" id="ARBA00023163"/>
    </source>
</evidence>
<dbReference type="SMART" id="SM00342">
    <property type="entry name" value="HTH_ARAC"/>
    <property type="match status" value="1"/>
</dbReference>
<dbReference type="Gene3D" id="1.10.10.60">
    <property type="entry name" value="Homeodomain-like"/>
    <property type="match status" value="1"/>
</dbReference>
<dbReference type="PANTHER" id="PTHR43280:SF28">
    <property type="entry name" value="HTH-TYPE TRANSCRIPTIONAL ACTIVATOR RHAS"/>
    <property type="match status" value="1"/>
</dbReference>
<keyword evidence="2" id="KW-0238">DNA-binding</keyword>
<dbReference type="RefSeq" id="WP_345078170.1">
    <property type="nucleotide sequence ID" value="NZ_BAABFA010000005.1"/>
</dbReference>
<proteinExistence type="predicted"/>
<dbReference type="Pfam" id="PF12833">
    <property type="entry name" value="HTH_18"/>
    <property type="match status" value="1"/>
</dbReference>
<feature type="domain" description="HTH araC/xylS-type" evidence="4">
    <location>
        <begin position="76"/>
        <end position="176"/>
    </location>
</feature>
<evidence type="ECO:0000256" key="1">
    <source>
        <dbReference type="ARBA" id="ARBA00023015"/>
    </source>
</evidence>
<dbReference type="InterPro" id="IPR018060">
    <property type="entry name" value="HTH_AraC"/>
</dbReference>
<organism evidence="5 6">
    <name type="scientific">Nemorincola caseinilytica</name>
    <dbReference type="NCBI Taxonomy" id="2054315"/>
    <lineage>
        <taxon>Bacteria</taxon>
        <taxon>Pseudomonadati</taxon>
        <taxon>Bacteroidota</taxon>
        <taxon>Chitinophagia</taxon>
        <taxon>Chitinophagales</taxon>
        <taxon>Chitinophagaceae</taxon>
        <taxon>Nemorincola</taxon>
    </lineage>
</organism>
<sequence length="189" mass="21414">MTLYIRNMVCNRCKASVQGIFEAAGIHPQSISLGEVVVADDAIAPALLQQIAGKLSQTGFELIDDRKGRMIERIKNVIVDLVHYTDDRPREKYSEILSRELHYDYSYLSKLFSEVEGITIEQYIIAQKTEKVKEYLVYDELSLGQIAEMMGYSSVAHLSAQFKKVTGMSPSEFKKLGIHHRKPLDEVGK</sequence>
<keyword evidence="1" id="KW-0805">Transcription regulation</keyword>
<reference evidence="6" key="1">
    <citation type="journal article" date="2019" name="Int. J. Syst. Evol. Microbiol.">
        <title>The Global Catalogue of Microorganisms (GCM) 10K type strain sequencing project: providing services to taxonomists for standard genome sequencing and annotation.</title>
        <authorList>
            <consortium name="The Broad Institute Genomics Platform"/>
            <consortium name="The Broad Institute Genome Sequencing Center for Infectious Disease"/>
            <person name="Wu L."/>
            <person name="Ma J."/>
        </authorList>
    </citation>
    <scope>NUCLEOTIDE SEQUENCE [LARGE SCALE GENOMIC DNA]</scope>
    <source>
        <strain evidence="6">JCM 32105</strain>
    </source>
</reference>
<dbReference type="InterPro" id="IPR009057">
    <property type="entry name" value="Homeodomain-like_sf"/>
</dbReference>
<dbReference type="PANTHER" id="PTHR43280">
    <property type="entry name" value="ARAC-FAMILY TRANSCRIPTIONAL REGULATOR"/>
    <property type="match status" value="1"/>
</dbReference>